<dbReference type="PANTHER" id="PTHR47396:SF1">
    <property type="entry name" value="ATP-DEPENDENT HELICASE IRC3-RELATED"/>
    <property type="match status" value="1"/>
</dbReference>
<dbReference type="InterPro" id="IPR039442">
    <property type="entry name" value="Mrr-like_dom"/>
</dbReference>
<dbReference type="Pfam" id="PF13156">
    <property type="entry name" value="Mrr_cat_2"/>
    <property type="match status" value="1"/>
</dbReference>
<dbReference type="Proteomes" id="UP000011724">
    <property type="component" value="Chromosome"/>
</dbReference>
<dbReference type="EMBL" id="FO203427">
    <property type="protein sequence ID" value="CCH49855.1"/>
    <property type="molecule type" value="Genomic_DNA"/>
</dbReference>
<dbReference type="GO" id="GO:0008170">
    <property type="term" value="F:N-methyltransferase activity"/>
    <property type="evidence" value="ECO:0007669"/>
    <property type="project" value="InterPro"/>
</dbReference>
<dbReference type="Pfam" id="PF02384">
    <property type="entry name" value="N6_Mtase"/>
    <property type="match status" value="1"/>
</dbReference>
<accession>M1WMP2</accession>
<dbReference type="GO" id="GO:0005829">
    <property type="term" value="C:cytosol"/>
    <property type="evidence" value="ECO:0007669"/>
    <property type="project" value="TreeGrafter"/>
</dbReference>
<organism evidence="5 6">
    <name type="scientific">Pseudodesulfovibrio piezophilus (strain DSM 21447 / JCM 15486 / C1TLV30)</name>
    <name type="common">Desulfovibrio piezophilus</name>
    <dbReference type="NCBI Taxonomy" id="1322246"/>
    <lineage>
        <taxon>Bacteria</taxon>
        <taxon>Pseudomonadati</taxon>
        <taxon>Thermodesulfobacteriota</taxon>
        <taxon>Desulfovibrionia</taxon>
        <taxon>Desulfovibrionales</taxon>
        <taxon>Desulfovibrionaceae</taxon>
    </lineage>
</organism>
<evidence type="ECO:0000256" key="2">
    <source>
        <dbReference type="SAM" id="MobiDB-lite"/>
    </source>
</evidence>
<dbReference type="InterPro" id="IPR011856">
    <property type="entry name" value="tRNA_endonuc-like_dom_sf"/>
</dbReference>
<protein>
    <submittedName>
        <fullName evidence="5">Type III restriction protein res subunit</fullName>
    </submittedName>
</protein>
<sequence length="1630" mass="184871">MTALQKILETYREASTTEREKGTYFEELTICYLKNEATYKDLYSDVWMYSEWAELEGLDKQDTGIDLVAKTRGTEEFHAIQCKLYAESHTIQKSDIDSFFTASGKKYFTNRIIVCTTNKWSGPAEKSLSDQFPPVNKIDLHDLENSQIDWSQYQPDTEPVLKEKYGLRDHQQAAYDAVEKGLKTADRGKLIMACGTGKTFTSLKIAEGLAGKGKRVLFMVPSLALLSQTLTEWTQQSVTPLHSFAVCSDSDVGKKRKKDDDSVQVFTHELRYPATTQPDKLAQEMDKRHDSQHMSVVFSTYHSIDVLNAAQYEHDLPEFDLIICDEAHRTTGATFANDDESNFVKVHENRFVKAAKRIYMTATPRLYGDTAKATAERDDIVLCSMDDEKQYGKELYTINFSEAVKLGLLCDYKVLVLSVDETHVSRRIQDLLKSKDNQLKVDDAAKIIGCWKALSKQDVTDDLVDDAAPMKRAVAFCQVIEIARNARKHKVSSKNIANMFQKVVKSYQESETEELVSSLTCEADHVDGSMNASTKESKLDWLRAESSENTCRILSNVRCLSEGVDVPALDAVLFLTPRNSQVDVVQSVGRVMRNAPGKKRGYVILPVVIPAGKKPHEALNDNVTYKVVWQVLQALRSHDDRFDAMVNKTDLVGPDTQKIEVVTITDKINAKTAAKLGSTGKGSQTIGEAETPRRDPVAKQLTFEISDFERAIYAKLVKKCGNRHHWEDWANDIAKIAQTHISRIHTILADETHVKERKAFHDFAEELRDDLNDSISDEEVIEMLAQHLITKPVFDALFEGYSFASNNPISQAMQGVLDSLEEHRLDKEADTLERFYESVKLRASGIDNAEGKQKIVVELYDKFFRNAFPKMTERLGIVYTPVEVVDFIIHSVNDVLKSEFGQTLGSEGVHIIDPFTGTGTFITRLLQSGLISPEQLPHKYKYEIHANEIVLLAYYIAAINIEAVYHTLMDGKDEYQLFEGICLTDTFQLYEKEDLISAMLEDNSERRKRQKELDIRVIMGNPPYSEGQASANDNNQNVVYPHLDGRIRGTYAANSNAKLSKGLYNSYIRSIRWASDRIGDSGVIGFVSGSGFVEKPAMDGIRKCLAEEFSSIYVLNLRGDIRKNMLSKGRAKEGQNIFGSGSMTGIAITLFVKNASTKKKGQIFYHDIGDDLSQADKLGRLVELDSQSNIQAMDEWATISPDSHGDWLNLRNDIFSKHIVLGDRKGDSKLFANYSQGLLSSRDAWCYSFSKTRLLKNMKTMIACFSDEVVRFSEAHQGETTKERASKLNAFLLSDPTLISWSVNLKKEVLRETDIQFDATKVRRTMYRPFVKQWLYMDRCLNERVLQMPRFFPDYDPENLVICVSGIGARSGFSVLMVDSVSNFHFLDTSQCFPLHYYEENQPPKKQKQVGLFDEPRSNDKKHVKRDGLTDSGLNEFRDAYPNETISKEDVFYYVYGLLHSPDYRGRFNNNLAKELPHIPCVKSAVDFWAFSKSGRGLADLHLNYETVEPYPLTMDTGDKKLEDKHYRVEKMKYGKKKDKTTLIYNAHITLKDIPLDAYDYVVNGKPALDWVVERQCVKTDKKSGIVNDANDWAIDTMNNPRYPLELFMRVITVSLETMKIVNGLPKLDI</sequence>
<dbReference type="eggNOG" id="COG4889">
    <property type="taxonomic scope" value="Bacteria"/>
</dbReference>
<dbReference type="BioCyc" id="DPIE1322246:BN4_RS13160-MONOMER"/>
<feature type="compositionally biased region" description="Basic and acidic residues" evidence="2">
    <location>
        <begin position="1414"/>
        <end position="1428"/>
    </location>
</feature>
<dbReference type="Pfam" id="PF04851">
    <property type="entry name" value="ResIII"/>
    <property type="match status" value="1"/>
</dbReference>
<reference evidence="5 6" key="1">
    <citation type="journal article" date="2013" name="PLoS ONE">
        <title>The first genomic and proteomic characterization of a deep-sea sulfate reducer: insights into the piezophilic lifestyle of Desulfovibrio piezophilus.</title>
        <authorList>
            <person name="Pradel N."/>
            <person name="Ji B."/>
            <person name="Gimenez G."/>
            <person name="Talla E."/>
            <person name="Lenoble P."/>
            <person name="Garel M."/>
            <person name="Tamburini C."/>
            <person name="Fourquet P."/>
            <person name="Lebrun R."/>
            <person name="Bertin P."/>
            <person name="Denis Y."/>
            <person name="Pophillat M."/>
            <person name="Barbe V."/>
            <person name="Ollivier B."/>
            <person name="Dolla A."/>
        </authorList>
    </citation>
    <scope>NUCLEOTIDE SEQUENCE [LARGE SCALE GENOMIC DNA]</scope>
    <source>
        <strain evidence="6">DSM 10523 / SB164P1</strain>
    </source>
</reference>
<dbReference type="InterPro" id="IPR006935">
    <property type="entry name" value="Helicase/UvrB_N"/>
</dbReference>
<feature type="region of interest" description="Disordered" evidence="2">
    <location>
        <begin position="1404"/>
        <end position="1428"/>
    </location>
</feature>
<dbReference type="PANTHER" id="PTHR47396">
    <property type="entry name" value="TYPE I RESTRICTION ENZYME ECOKI R PROTEIN"/>
    <property type="match status" value="1"/>
</dbReference>
<evidence type="ECO:0000259" key="3">
    <source>
        <dbReference type="PROSITE" id="PS51192"/>
    </source>
</evidence>
<feature type="domain" description="Helicase C-terminal" evidence="4">
    <location>
        <begin position="475"/>
        <end position="636"/>
    </location>
</feature>
<gene>
    <name evidence="5" type="ordered locus">BN4_12622</name>
</gene>
<dbReference type="REBASE" id="60646">
    <property type="entry name" value="DpiV30ORF12622P"/>
</dbReference>
<dbReference type="SUPFAM" id="SSF53335">
    <property type="entry name" value="S-adenosyl-L-methionine-dependent methyltransferases"/>
    <property type="match status" value="1"/>
</dbReference>
<dbReference type="InterPro" id="IPR011335">
    <property type="entry name" value="Restrct_endonuc-II-like"/>
</dbReference>
<dbReference type="Gene3D" id="3.40.1350.10">
    <property type="match status" value="1"/>
</dbReference>
<keyword evidence="6" id="KW-1185">Reference proteome</keyword>
<dbReference type="SUPFAM" id="SSF52540">
    <property type="entry name" value="P-loop containing nucleoside triphosphate hydrolases"/>
    <property type="match status" value="1"/>
</dbReference>
<dbReference type="PRINTS" id="PR00507">
    <property type="entry name" value="N12N6MTFRASE"/>
</dbReference>
<dbReference type="SMART" id="SM00487">
    <property type="entry name" value="DEXDc"/>
    <property type="match status" value="1"/>
</dbReference>
<dbReference type="PROSITE" id="PS51192">
    <property type="entry name" value="HELICASE_ATP_BIND_1"/>
    <property type="match status" value="1"/>
</dbReference>
<feature type="domain" description="Helicase ATP-binding" evidence="3">
    <location>
        <begin position="179"/>
        <end position="382"/>
    </location>
</feature>
<name>M1WMP2_PSEP2</name>
<dbReference type="InterPro" id="IPR014001">
    <property type="entry name" value="Helicase_ATP-bd"/>
</dbReference>
<dbReference type="CDD" id="cd22333">
    <property type="entry name" value="LlaBIII_nuclease-like"/>
    <property type="match status" value="1"/>
</dbReference>
<dbReference type="eggNOG" id="COG0286">
    <property type="taxonomic scope" value="Bacteria"/>
</dbReference>
<dbReference type="PROSITE" id="PS51194">
    <property type="entry name" value="HELICASE_CTER"/>
    <property type="match status" value="1"/>
</dbReference>
<dbReference type="RefSeq" id="WP_015415898.1">
    <property type="nucleotide sequence ID" value="NC_020409.1"/>
</dbReference>
<dbReference type="InterPro" id="IPR053980">
    <property type="entry name" value="ISP_coupler"/>
</dbReference>
<dbReference type="CDD" id="cd18785">
    <property type="entry name" value="SF2_C"/>
    <property type="match status" value="1"/>
</dbReference>
<evidence type="ECO:0000313" key="6">
    <source>
        <dbReference type="Proteomes" id="UP000011724"/>
    </source>
</evidence>
<dbReference type="InterPro" id="IPR041635">
    <property type="entry name" value="Type_ISP_LLaBIII_C"/>
</dbReference>
<evidence type="ECO:0000259" key="4">
    <source>
        <dbReference type="PROSITE" id="PS51194"/>
    </source>
</evidence>
<evidence type="ECO:0000256" key="1">
    <source>
        <dbReference type="ARBA" id="ARBA00006594"/>
    </source>
</evidence>
<proteinExistence type="inferred from homology"/>
<evidence type="ECO:0000313" key="5">
    <source>
        <dbReference type="EMBL" id="CCH49855.1"/>
    </source>
</evidence>
<comment type="similarity">
    <text evidence="1">Belongs to the N(4)/N(6)-methyltransferase family.</text>
</comment>
<dbReference type="InterPro" id="IPR001650">
    <property type="entry name" value="Helicase_C-like"/>
</dbReference>
<dbReference type="KEGG" id="dpi:BN4_12622"/>
<dbReference type="HOGENOM" id="CLU_002151_1_0_7"/>
<dbReference type="InterPro" id="IPR029063">
    <property type="entry name" value="SAM-dependent_MTases_sf"/>
</dbReference>
<dbReference type="PATRIC" id="fig|879567.3.peg.2808"/>
<dbReference type="Pfam" id="PF22240">
    <property type="entry name" value="ISP_coupler"/>
    <property type="match status" value="1"/>
</dbReference>
<dbReference type="InterPro" id="IPR050742">
    <property type="entry name" value="Helicase_Restrict-Modif_Enz"/>
</dbReference>
<dbReference type="Gene3D" id="3.40.50.300">
    <property type="entry name" value="P-loop containing nucleotide triphosphate hydrolases"/>
    <property type="match status" value="2"/>
</dbReference>
<dbReference type="SUPFAM" id="SSF52980">
    <property type="entry name" value="Restriction endonuclease-like"/>
    <property type="match status" value="1"/>
</dbReference>
<reference evidence="6" key="2">
    <citation type="journal article" date="2013" name="Stand. Genomic Sci.">
        <title>Complete genome sequence of Desulfocapsa sulfexigens, a marine deltaproteobacterium specialized in disproportionating inorganic sulfur compounds.</title>
        <authorList>
            <person name="Finster K.W."/>
            <person name="Kjeldsen K.U."/>
            <person name="Kube M."/>
            <person name="Reinhardt R."/>
            <person name="Mussmann M."/>
            <person name="Amann R."/>
            <person name="Schreiber L."/>
        </authorList>
    </citation>
    <scope>NUCLEOTIDE SEQUENCE [LARGE SCALE GENOMIC DNA]</scope>
    <source>
        <strain evidence="6">DSM 10523 / SB164P1</strain>
    </source>
</reference>
<dbReference type="Gene3D" id="3.40.50.150">
    <property type="entry name" value="Vaccinia Virus protein VP39"/>
    <property type="match status" value="1"/>
</dbReference>
<dbReference type="Pfam" id="PF18135">
    <property type="entry name" value="Type_ISP_C"/>
    <property type="match status" value="1"/>
</dbReference>
<dbReference type="InterPro" id="IPR027417">
    <property type="entry name" value="P-loop_NTPase"/>
</dbReference>
<dbReference type="Pfam" id="PF00271">
    <property type="entry name" value="Helicase_C"/>
    <property type="match status" value="1"/>
</dbReference>
<dbReference type="GO" id="GO:0003677">
    <property type="term" value="F:DNA binding"/>
    <property type="evidence" value="ECO:0007669"/>
    <property type="project" value="InterPro"/>
</dbReference>
<dbReference type="InterPro" id="IPR003356">
    <property type="entry name" value="DNA_methylase_A-5"/>
</dbReference>
<dbReference type="GO" id="GO:0016787">
    <property type="term" value="F:hydrolase activity"/>
    <property type="evidence" value="ECO:0007669"/>
    <property type="project" value="InterPro"/>
</dbReference>
<dbReference type="GO" id="GO:0005524">
    <property type="term" value="F:ATP binding"/>
    <property type="evidence" value="ECO:0007669"/>
    <property type="project" value="InterPro"/>
</dbReference>
<dbReference type="OrthoDB" id="9804086at2"/>
<dbReference type="SMART" id="SM00490">
    <property type="entry name" value="HELICc"/>
    <property type="match status" value="1"/>
</dbReference>